<keyword evidence="3" id="KW-0812">Transmembrane</keyword>
<reference evidence="6" key="2">
    <citation type="submission" date="2020-11" db="EMBL/GenBank/DDBJ databases">
        <authorList>
            <person name="McCartney M.A."/>
            <person name="Auch B."/>
            <person name="Kono T."/>
            <person name="Mallez S."/>
            <person name="Becker A."/>
            <person name="Gohl D.M."/>
            <person name="Silverstein K.A.T."/>
            <person name="Koren S."/>
            <person name="Bechman K.B."/>
            <person name="Herman A."/>
            <person name="Abrahante J.E."/>
            <person name="Garbe J."/>
        </authorList>
    </citation>
    <scope>NUCLEOTIDE SEQUENCE</scope>
    <source>
        <strain evidence="6">Duluth1</strain>
        <tissue evidence="6">Whole animal</tissue>
    </source>
</reference>
<keyword evidence="5" id="KW-0472">Membrane</keyword>
<keyword evidence="7" id="KW-1185">Reference proteome</keyword>
<evidence type="ECO:0000313" key="6">
    <source>
        <dbReference type="EMBL" id="KAH3750897.1"/>
    </source>
</evidence>
<dbReference type="GO" id="GO:0006865">
    <property type="term" value="P:amino acid transport"/>
    <property type="evidence" value="ECO:0007669"/>
    <property type="project" value="TreeGrafter"/>
</dbReference>
<dbReference type="PANTHER" id="PTHR11616:SF240">
    <property type="entry name" value="BLOATED TUBULES, ISOFORM B-RELATED"/>
    <property type="match status" value="1"/>
</dbReference>
<comment type="caution">
    <text evidence="6">The sequence shown here is derived from an EMBL/GenBank/DDBJ whole genome shotgun (WGS) entry which is preliminary data.</text>
</comment>
<dbReference type="AlphaFoldDB" id="A0A9D4I8Q3"/>
<sequence length="254" mass="28012">MPVAPLLQVQVLHVLRTQKPLPRCLLLLYCRSGSCIYCVPRRHFPDACCSSIAGPGLAFIAYPEAIAQMPVAPLLRSWSCIYCVPRSYCPDACCSSIAGPGLAFIAYPIAIALMPVVPLLQVQVLHLLRTQKPLPRCLLFLYCRSWPCIYCVPRSHCPDACCSSIAGPGLAFIAYPEAIAQMPVVPLLQVQVLHLLRTQKPLPRCLLFLYCRSWPCIYCVPRSYCPDACCSSVVHFVFPDDDDAGVQFSGKHSA</sequence>
<proteinExistence type="predicted"/>
<name>A0A9D4I8Q3_DREPO</name>
<organism evidence="6 7">
    <name type="scientific">Dreissena polymorpha</name>
    <name type="common">Zebra mussel</name>
    <name type="synonym">Mytilus polymorpha</name>
    <dbReference type="NCBI Taxonomy" id="45954"/>
    <lineage>
        <taxon>Eukaryota</taxon>
        <taxon>Metazoa</taxon>
        <taxon>Spiralia</taxon>
        <taxon>Lophotrochozoa</taxon>
        <taxon>Mollusca</taxon>
        <taxon>Bivalvia</taxon>
        <taxon>Autobranchia</taxon>
        <taxon>Heteroconchia</taxon>
        <taxon>Euheterodonta</taxon>
        <taxon>Imparidentia</taxon>
        <taxon>Neoheterodontei</taxon>
        <taxon>Myida</taxon>
        <taxon>Dreissenoidea</taxon>
        <taxon>Dreissenidae</taxon>
        <taxon>Dreissena</taxon>
    </lineage>
</organism>
<evidence type="ECO:0000256" key="2">
    <source>
        <dbReference type="ARBA" id="ARBA00022448"/>
    </source>
</evidence>
<comment type="subcellular location">
    <subcellularLocation>
        <location evidence="1">Membrane</location>
        <topology evidence="1">Multi-pass membrane protein</topology>
    </subcellularLocation>
</comment>
<reference evidence="6" key="1">
    <citation type="journal article" date="2019" name="bioRxiv">
        <title>The Genome of the Zebra Mussel, Dreissena polymorpha: A Resource for Invasive Species Research.</title>
        <authorList>
            <person name="McCartney M.A."/>
            <person name="Auch B."/>
            <person name="Kono T."/>
            <person name="Mallez S."/>
            <person name="Zhang Y."/>
            <person name="Obille A."/>
            <person name="Becker A."/>
            <person name="Abrahante J.E."/>
            <person name="Garbe J."/>
            <person name="Badalamenti J.P."/>
            <person name="Herman A."/>
            <person name="Mangelson H."/>
            <person name="Liachko I."/>
            <person name="Sullivan S."/>
            <person name="Sone E.D."/>
            <person name="Koren S."/>
            <person name="Silverstein K.A.T."/>
            <person name="Beckman K.B."/>
            <person name="Gohl D.M."/>
        </authorList>
    </citation>
    <scope>NUCLEOTIDE SEQUENCE</scope>
    <source>
        <strain evidence="6">Duluth1</strain>
        <tissue evidence="6">Whole animal</tissue>
    </source>
</reference>
<keyword evidence="4" id="KW-1133">Transmembrane helix</keyword>
<accession>A0A9D4I8Q3</accession>
<evidence type="ECO:0000256" key="3">
    <source>
        <dbReference type="ARBA" id="ARBA00022692"/>
    </source>
</evidence>
<dbReference type="PANTHER" id="PTHR11616">
    <property type="entry name" value="SODIUM/CHLORIDE DEPENDENT TRANSPORTER"/>
    <property type="match status" value="1"/>
</dbReference>
<evidence type="ECO:0000256" key="5">
    <source>
        <dbReference type="ARBA" id="ARBA00023136"/>
    </source>
</evidence>
<dbReference type="InterPro" id="IPR000175">
    <property type="entry name" value="Na/ntran_symport"/>
</dbReference>
<dbReference type="SUPFAM" id="SSF161070">
    <property type="entry name" value="SNF-like"/>
    <property type="match status" value="1"/>
</dbReference>
<protein>
    <submittedName>
        <fullName evidence="6">Uncharacterized protein</fullName>
    </submittedName>
</protein>
<dbReference type="GO" id="GO:0035725">
    <property type="term" value="P:sodium ion transmembrane transport"/>
    <property type="evidence" value="ECO:0007669"/>
    <property type="project" value="TreeGrafter"/>
</dbReference>
<evidence type="ECO:0000313" key="7">
    <source>
        <dbReference type="Proteomes" id="UP000828390"/>
    </source>
</evidence>
<gene>
    <name evidence="6" type="ORF">DPMN_185435</name>
</gene>
<dbReference type="EMBL" id="JAIWYP010000010">
    <property type="protein sequence ID" value="KAH3750897.1"/>
    <property type="molecule type" value="Genomic_DNA"/>
</dbReference>
<keyword evidence="2" id="KW-0813">Transport</keyword>
<evidence type="ECO:0000256" key="1">
    <source>
        <dbReference type="ARBA" id="ARBA00004141"/>
    </source>
</evidence>
<evidence type="ECO:0000256" key="4">
    <source>
        <dbReference type="ARBA" id="ARBA00022989"/>
    </source>
</evidence>
<dbReference type="GO" id="GO:0005886">
    <property type="term" value="C:plasma membrane"/>
    <property type="evidence" value="ECO:0007669"/>
    <property type="project" value="TreeGrafter"/>
</dbReference>
<dbReference type="Proteomes" id="UP000828390">
    <property type="component" value="Unassembled WGS sequence"/>
</dbReference>
<dbReference type="InterPro" id="IPR037272">
    <property type="entry name" value="SNS_sf"/>
</dbReference>